<organism evidence="1 2">
    <name type="scientific">Hungatella hathewayi DSM 13479</name>
    <dbReference type="NCBI Taxonomy" id="566550"/>
    <lineage>
        <taxon>Bacteria</taxon>
        <taxon>Bacillati</taxon>
        <taxon>Bacillota</taxon>
        <taxon>Clostridia</taxon>
        <taxon>Lachnospirales</taxon>
        <taxon>Lachnospiraceae</taxon>
        <taxon>Hungatella</taxon>
    </lineage>
</organism>
<protein>
    <submittedName>
        <fullName evidence="1">Uncharacterized protein</fullName>
    </submittedName>
</protein>
<sequence length="63" mass="7246">MLMNGHTVSSVVIFLCQIIDLNYDVCGDLEMKIPPKQILVIYHVYLRGIISHQEPAAPFFWNL</sequence>
<reference evidence="1 2" key="1">
    <citation type="submission" date="2010-01" db="EMBL/GenBank/DDBJ databases">
        <authorList>
            <person name="Weinstock G."/>
            <person name="Sodergren E."/>
            <person name="Clifton S."/>
            <person name="Fulton L."/>
            <person name="Fulton B."/>
            <person name="Courtney L."/>
            <person name="Fronick C."/>
            <person name="Harrison M."/>
            <person name="Strong C."/>
            <person name="Farmer C."/>
            <person name="Delahaunty K."/>
            <person name="Markovic C."/>
            <person name="Hall O."/>
            <person name="Minx P."/>
            <person name="Tomlinson C."/>
            <person name="Mitreva M."/>
            <person name="Nelson J."/>
            <person name="Hou S."/>
            <person name="Wollam A."/>
            <person name="Pepin K.H."/>
            <person name="Johnson M."/>
            <person name="Bhonagiri V."/>
            <person name="Nash W.E."/>
            <person name="Warren W."/>
            <person name="Chinwalla A."/>
            <person name="Mardis E.R."/>
            <person name="Wilson R.K."/>
        </authorList>
    </citation>
    <scope>NUCLEOTIDE SEQUENCE [LARGE SCALE GENOMIC DNA]</scope>
    <source>
        <strain evidence="1 2">DSM 13479</strain>
    </source>
</reference>
<comment type="caution">
    <text evidence="1">The sequence shown here is derived from an EMBL/GenBank/DDBJ whole genome shotgun (WGS) entry which is preliminary data.</text>
</comment>
<dbReference type="EMBL" id="ACIO01000276">
    <property type="protein sequence ID" value="EFC98442.1"/>
    <property type="molecule type" value="Genomic_DNA"/>
</dbReference>
<name>D3AIB5_9FIRM</name>
<evidence type="ECO:0000313" key="2">
    <source>
        <dbReference type="Proteomes" id="UP000004968"/>
    </source>
</evidence>
<proteinExistence type="predicted"/>
<dbReference type="HOGENOM" id="CLU_2879776_0_0_9"/>
<dbReference type="Proteomes" id="UP000004968">
    <property type="component" value="Unassembled WGS sequence"/>
</dbReference>
<accession>D3AIB5</accession>
<dbReference type="AlphaFoldDB" id="D3AIB5"/>
<evidence type="ECO:0000313" key="1">
    <source>
        <dbReference type="EMBL" id="EFC98442.1"/>
    </source>
</evidence>
<gene>
    <name evidence="1" type="ORF">CLOSTHATH_03355</name>
</gene>